<dbReference type="EMBL" id="KN121262">
    <property type="protein sequence ID" value="KFO36795.1"/>
    <property type="molecule type" value="Genomic_DNA"/>
</dbReference>
<evidence type="ECO:0000313" key="2">
    <source>
        <dbReference type="EMBL" id="KFO36795.1"/>
    </source>
</evidence>
<feature type="compositionally biased region" description="Basic residues" evidence="1">
    <location>
        <begin position="152"/>
        <end position="161"/>
    </location>
</feature>
<feature type="region of interest" description="Disordered" evidence="1">
    <location>
        <begin position="140"/>
        <end position="161"/>
    </location>
</feature>
<organism evidence="2 3">
    <name type="scientific">Fukomys damarensis</name>
    <name type="common">Damaraland mole rat</name>
    <name type="synonym">Cryptomys damarensis</name>
    <dbReference type="NCBI Taxonomy" id="885580"/>
    <lineage>
        <taxon>Eukaryota</taxon>
        <taxon>Metazoa</taxon>
        <taxon>Chordata</taxon>
        <taxon>Craniata</taxon>
        <taxon>Vertebrata</taxon>
        <taxon>Euteleostomi</taxon>
        <taxon>Mammalia</taxon>
        <taxon>Eutheria</taxon>
        <taxon>Euarchontoglires</taxon>
        <taxon>Glires</taxon>
        <taxon>Rodentia</taxon>
        <taxon>Hystricomorpha</taxon>
        <taxon>Bathyergidae</taxon>
        <taxon>Fukomys</taxon>
    </lineage>
</organism>
<proteinExistence type="predicted"/>
<protein>
    <submittedName>
        <fullName evidence="2">Uncharacterized protein</fullName>
    </submittedName>
</protein>
<evidence type="ECO:0000313" key="3">
    <source>
        <dbReference type="Proteomes" id="UP000028990"/>
    </source>
</evidence>
<evidence type="ECO:0000256" key="1">
    <source>
        <dbReference type="SAM" id="MobiDB-lite"/>
    </source>
</evidence>
<name>A0A091E2N3_FUKDA</name>
<gene>
    <name evidence="2" type="ORF">H920_01800</name>
</gene>
<accession>A0A091E2N3</accession>
<feature type="region of interest" description="Disordered" evidence="1">
    <location>
        <begin position="98"/>
        <end position="117"/>
    </location>
</feature>
<sequence length="161" mass="17374">MAEPRGGVEGGHLKPPWASITTPYTFDNCCVQARSVRCVTQRRLRSDGCCLWHPWKALRSRWLPQVRQQSPPLQPSPGARTPAEGAVRALALPVSGIFSTSQRRSPRPNCASSAGSKPALNSEIKGVLVGQSTTGMLSAAHTGSPVWGNPKRVCRKRQAPL</sequence>
<keyword evidence="3" id="KW-1185">Reference proteome</keyword>
<dbReference type="Proteomes" id="UP000028990">
    <property type="component" value="Unassembled WGS sequence"/>
</dbReference>
<reference evidence="2 3" key="1">
    <citation type="submission" date="2013-11" db="EMBL/GenBank/DDBJ databases">
        <title>The Damaraland mole rat (Fukomys damarensis) genome and evolution of African mole rats.</title>
        <authorList>
            <person name="Gladyshev V.N."/>
            <person name="Fang X."/>
        </authorList>
    </citation>
    <scope>NUCLEOTIDE SEQUENCE [LARGE SCALE GENOMIC DNA]</scope>
    <source>
        <tissue evidence="2">Liver</tissue>
    </source>
</reference>
<dbReference type="AlphaFoldDB" id="A0A091E2N3"/>